<evidence type="ECO:0000313" key="1">
    <source>
        <dbReference type="EMBL" id="PSB52657.1"/>
    </source>
</evidence>
<protein>
    <submittedName>
        <fullName evidence="1">Uncharacterized protein</fullName>
    </submittedName>
</protein>
<accession>A0A2T1G5X8</accession>
<dbReference type="AlphaFoldDB" id="A0A2T1G5X8"/>
<sequence length="105" mass="12101">MLELFIEPLSIWNPQLGRELKSRLNWPNIGIATAISILMQWLTFLGSDWIRIHDSPKWWLNICELLDKEIWLALAIGGTYLIAQDFDRELRSGTLDIVNLSPANP</sequence>
<proteinExistence type="predicted"/>
<keyword evidence="2" id="KW-1185">Reference proteome</keyword>
<dbReference type="Proteomes" id="UP000238937">
    <property type="component" value="Unassembled WGS sequence"/>
</dbReference>
<reference evidence="1 2" key="1">
    <citation type="submission" date="2018-03" db="EMBL/GenBank/DDBJ databases">
        <title>The ancient ancestry and fast evolution of plastids.</title>
        <authorList>
            <person name="Moore K.R."/>
            <person name="Magnabosco C."/>
            <person name="Momper L."/>
            <person name="Gold D.A."/>
            <person name="Bosak T."/>
            <person name="Fournier G.P."/>
        </authorList>
    </citation>
    <scope>NUCLEOTIDE SEQUENCE [LARGE SCALE GENOMIC DNA]</scope>
    <source>
        <strain evidence="1 2">CCALA 037</strain>
    </source>
</reference>
<dbReference type="EMBL" id="PVWO01000320">
    <property type="protein sequence ID" value="PSB52657.1"/>
    <property type="molecule type" value="Genomic_DNA"/>
</dbReference>
<comment type="caution">
    <text evidence="1">The sequence shown here is derived from an EMBL/GenBank/DDBJ whole genome shotgun (WGS) entry which is preliminary data.</text>
</comment>
<gene>
    <name evidence="1" type="ORF">C7B77_20265</name>
</gene>
<evidence type="ECO:0000313" key="2">
    <source>
        <dbReference type="Proteomes" id="UP000238937"/>
    </source>
</evidence>
<feature type="non-terminal residue" evidence="1">
    <location>
        <position position="105"/>
    </location>
</feature>
<organism evidence="1 2">
    <name type="scientific">Chamaesiphon polymorphus CCALA 037</name>
    <dbReference type="NCBI Taxonomy" id="2107692"/>
    <lineage>
        <taxon>Bacteria</taxon>
        <taxon>Bacillati</taxon>
        <taxon>Cyanobacteriota</taxon>
        <taxon>Cyanophyceae</taxon>
        <taxon>Gomontiellales</taxon>
        <taxon>Chamaesiphonaceae</taxon>
        <taxon>Chamaesiphon</taxon>
    </lineage>
</organism>
<name>A0A2T1G5X8_9CYAN</name>